<keyword evidence="5" id="KW-0524">Neurogenesis</keyword>
<dbReference type="InterPro" id="IPR002165">
    <property type="entry name" value="Plexin_repeat"/>
</dbReference>
<dbReference type="SUPFAM" id="SSF103575">
    <property type="entry name" value="Plexin repeat"/>
    <property type="match status" value="1"/>
</dbReference>
<dbReference type="SMART" id="SM00423">
    <property type="entry name" value="PSI"/>
    <property type="match status" value="1"/>
</dbReference>
<keyword evidence="7" id="KW-0472">Membrane</keyword>
<dbReference type="SUPFAM" id="SSF101912">
    <property type="entry name" value="Sema domain"/>
    <property type="match status" value="1"/>
</dbReference>
<comment type="subcellular location">
    <subcellularLocation>
        <location evidence="1">Membrane</location>
        <topology evidence="1">Single-pass membrane protein</topology>
    </subcellularLocation>
</comment>
<dbReference type="PANTHER" id="PTHR11036:SF79">
    <property type="entry name" value="SEMAPHORIN 5C, ISOFORM A"/>
    <property type="match status" value="1"/>
</dbReference>
<dbReference type="InterPro" id="IPR016201">
    <property type="entry name" value="PSI"/>
</dbReference>
<dbReference type="InterPro" id="IPR057563">
    <property type="entry name" value="Sema5A/B-like_TSP-1"/>
</dbReference>
<dbReference type="Proteomes" id="UP000694941">
    <property type="component" value="Unplaced"/>
</dbReference>
<dbReference type="GeneID" id="106458371"/>
<dbReference type="Gene3D" id="2.20.100.10">
    <property type="entry name" value="Thrombospondin type-1 (TSP1) repeat"/>
    <property type="match status" value="4"/>
</dbReference>
<dbReference type="Pfam" id="PF01403">
    <property type="entry name" value="Sema"/>
    <property type="match status" value="1"/>
</dbReference>
<protein>
    <submittedName>
        <fullName evidence="13">Semaphorin-5A-like isoform X2</fullName>
    </submittedName>
</protein>
<evidence type="ECO:0000256" key="9">
    <source>
        <dbReference type="ARBA" id="ARBA00023180"/>
    </source>
</evidence>
<dbReference type="PROSITE" id="PS50092">
    <property type="entry name" value="TSP1"/>
    <property type="match status" value="4"/>
</dbReference>
<keyword evidence="4" id="KW-0221">Differentiation</keyword>
<keyword evidence="9" id="KW-0325">Glycoprotein</keyword>
<evidence type="ECO:0000256" key="3">
    <source>
        <dbReference type="ARBA" id="ARBA00022737"/>
    </source>
</evidence>
<dbReference type="PANTHER" id="PTHR11036">
    <property type="entry name" value="SEMAPHORIN"/>
    <property type="match status" value="1"/>
</dbReference>
<dbReference type="Gene3D" id="2.130.10.10">
    <property type="entry name" value="YVTN repeat-like/Quinoprotein amine dehydrogenase"/>
    <property type="match status" value="1"/>
</dbReference>
<gene>
    <name evidence="13" type="primary">LOC106458371</name>
</gene>
<keyword evidence="8" id="KW-1015">Disulfide bond</keyword>
<keyword evidence="6" id="KW-1133">Transmembrane helix</keyword>
<evidence type="ECO:0000259" key="11">
    <source>
        <dbReference type="PROSITE" id="PS51004"/>
    </source>
</evidence>
<dbReference type="InterPro" id="IPR000884">
    <property type="entry name" value="TSP1_rpt"/>
</dbReference>
<dbReference type="InterPro" id="IPR036352">
    <property type="entry name" value="Semap_dom_sf"/>
</dbReference>
<organism evidence="12 13">
    <name type="scientific">Limulus polyphemus</name>
    <name type="common">Atlantic horseshoe crab</name>
    <dbReference type="NCBI Taxonomy" id="6850"/>
    <lineage>
        <taxon>Eukaryota</taxon>
        <taxon>Metazoa</taxon>
        <taxon>Ecdysozoa</taxon>
        <taxon>Arthropoda</taxon>
        <taxon>Chelicerata</taxon>
        <taxon>Merostomata</taxon>
        <taxon>Xiphosura</taxon>
        <taxon>Limulidae</taxon>
        <taxon>Limulus</taxon>
    </lineage>
</organism>
<keyword evidence="3" id="KW-0677">Repeat</keyword>
<evidence type="ECO:0000256" key="8">
    <source>
        <dbReference type="ARBA" id="ARBA00023157"/>
    </source>
</evidence>
<dbReference type="InterPro" id="IPR027231">
    <property type="entry name" value="Semaphorin"/>
</dbReference>
<feature type="domain" description="Sema" evidence="11">
    <location>
        <begin position="43"/>
        <end position="487"/>
    </location>
</feature>
<reference evidence="13" key="1">
    <citation type="submission" date="2025-08" db="UniProtKB">
        <authorList>
            <consortium name="RefSeq"/>
        </authorList>
    </citation>
    <scope>IDENTIFICATION</scope>
    <source>
        <tissue evidence="13">Muscle</tissue>
    </source>
</reference>
<dbReference type="Gene3D" id="3.30.1680.10">
    <property type="entry name" value="ligand-binding face of the semaphorins, domain 2"/>
    <property type="match status" value="1"/>
</dbReference>
<comment type="caution">
    <text evidence="10">Lacks conserved residue(s) required for the propagation of feature annotation.</text>
</comment>
<dbReference type="Pfam" id="PF00090">
    <property type="entry name" value="TSP_1"/>
    <property type="match status" value="4"/>
</dbReference>
<dbReference type="PRINTS" id="PR01705">
    <property type="entry name" value="TSP1REPEAT"/>
</dbReference>
<evidence type="ECO:0000256" key="1">
    <source>
        <dbReference type="ARBA" id="ARBA00004167"/>
    </source>
</evidence>
<dbReference type="Pfam" id="PF01437">
    <property type="entry name" value="PSI"/>
    <property type="match status" value="1"/>
</dbReference>
<evidence type="ECO:0000256" key="2">
    <source>
        <dbReference type="ARBA" id="ARBA00022692"/>
    </source>
</evidence>
<dbReference type="PROSITE" id="PS51004">
    <property type="entry name" value="SEMA"/>
    <property type="match status" value="1"/>
</dbReference>
<name>A0ABM1SAC7_LIMPO</name>
<dbReference type="Pfam" id="PF23260">
    <property type="entry name" value="TSP1_2"/>
    <property type="match status" value="1"/>
</dbReference>
<dbReference type="InterPro" id="IPR001627">
    <property type="entry name" value="Semap_dom"/>
</dbReference>
<dbReference type="SUPFAM" id="SSF82895">
    <property type="entry name" value="TSP-1 type 1 repeat"/>
    <property type="match status" value="4"/>
</dbReference>
<evidence type="ECO:0000313" key="12">
    <source>
        <dbReference type="Proteomes" id="UP000694941"/>
    </source>
</evidence>
<evidence type="ECO:0000313" key="13">
    <source>
        <dbReference type="RefSeq" id="XP_022240582.1"/>
    </source>
</evidence>
<evidence type="ECO:0000256" key="6">
    <source>
        <dbReference type="ARBA" id="ARBA00022989"/>
    </source>
</evidence>
<keyword evidence="12" id="KW-1185">Reference proteome</keyword>
<dbReference type="SMART" id="SM00630">
    <property type="entry name" value="Sema"/>
    <property type="match status" value="1"/>
</dbReference>
<keyword evidence="2" id="KW-0812">Transmembrane</keyword>
<dbReference type="InterPro" id="IPR015943">
    <property type="entry name" value="WD40/YVTN_repeat-like_dom_sf"/>
</dbReference>
<dbReference type="SMART" id="SM00209">
    <property type="entry name" value="TSP1"/>
    <property type="match status" value="4"/>
</dbReference>
<evidence type="ECO:0000256" key="4">
    <source>
        <dbReference type="ARBA" id="ARBA00022782"/>
    </source>
</evidence>
<accession>A0ABM1SAC7</accession>
<evidence type="ECO:0000256" key="10">
    <source>
        <dbReference type="PROSITE-ProRule" id="PRU00352"/>
    </source>
</evidence>
<evidence type="ECO:0000256" key="5">
    <source>
        <dbReference type="ARBA" id="ARBA00022902"/>
    </source>
</evidence>
<dbReference type="InterPro" id="IPR036383">
    <property type="entry name" value="TSP1_rpt_sf"/>
</dbReference>
<dbReference type="RefSeq" id="XP_022240582.1">
    <property type="nucleotide sequence ID" value="XM_022384874.1"/>
</dbReference>
<sequence length="899" mass="102831">MSRRYTLSLCSPNKDLKWIIAVLLVCQLLVLADLRHTTHVRDFRLIRYEDLVGSVDRFRPGGVTTFSQLLFDIPRYQLIVGARDSLYRLNLEELKQLEEVHLPSSETTITKCRQKGQSVENCRNFIKVLLSHNSKLFACGTNAFSPECYWRDINSIRNVIEKIPGEAKCPYSPHENSSALITVQGDYYIASALDFSARDSAIHRALGKGPFLRTVQYDARWLSEPDFVASYEIGNFTYFFFRESAVEHMNCGKIIFSRVGRICKNDQGGQFMLKDNWTTFLKARLNCSLPGEYPFYYNELQSIYYLEREQVFYATFTTPEISIYGSAICAFSMAAIHSAFNGPFKYQKSQESQWERHKGPHEHFQCETPGSSENILDADHLKLMDEAIQPSYSKPLYTTELERFNHIVVDVVPTKHYDDPAHVIFVSNNEGVIRKLVDVPQKFQICLVEEIHVFPQNSTNKILSLKLLKDTNSLYIGTDKEVLRVPLHRCERFLSETSCLNAMDPYCGWNEYQMACTTAPHRNPVSSFWKQEEIGCPRTHLPVNGGWGPWTSWFECEQIEKDVLRDLCLCRQRKCNSPTPANGGMKCEGMDFQVANCTQNGQWTEWSAWSACSQTCGLAVKTRRRTCGNPSPAYGGRICLGPEREEIYCTTNPPCPGPILPPVDGLWSDWSVWTECTALCGGGIQMRQRKCNSPAPKNGGRECLGCDHDYQQCNTHSCPEFRKTSKWTPWLQANKTKDGYFEQRFRFICNANVAQENLLRVGNMRSEERYCSEGGRNCFDAAFVNTERGWSEWSLWSVCSKSCGGGIQSKTRICNSEESDCDGESYKEKECNTLSCKGLEGWKEWSEWSLCDKNDEQHRQRTCKHSSDEPGQCQGSSEQTRMCIAGQFDGCRWPVFTQW</sequence>
<evidence type="ECO:0000256" key="7">
    <source>
        <dbReference type="ARBA" id="ARBA00023136"/>
    </source>
</evidence>
<proteinExistence type="predicted"/>